<evidence type="ECO:0000259" key="1">
    <source>
        <dbReference type="PROSITE" id="PS50181"/>
    </source>
</evidence>
<comment type="caution">
    <text evidence="2">The sequence shown here is derived from an EMBL/GenBank/DDBJ whole genome shotgun (WGS) entry which is preliminary data.</text>
</comment>
<dbReference type="InterPro" id="IPR050796">
    <property type="entry name" value="SCF_F-box_component"/>
</dbReference>
<dbReference type="InterPro" id="IPR036047">
    <property type="entry name" value="F-box-like_dom_sf"/>
</dbReference>
<dbReference type="PANTHER" id="PTHR31672:SF8">
    <property type="entry name" value="F-BOX DOMAIN-CONTAINING PROTEIN"/>
    <property type="match status" value="1"/>
</dbReference>
<dbReference type="Pfam" id="PF08268">
    <property type="entry name" value="FBA_3"/>
    <property type="match status" value="1"/>
</dbReference>
<evidence type="ECO:0000313" key="2">
    <source>
        <dbReference type="EMBL" id="EPS61541.1"/>
    </source>
</evidence>
<feature type="domain" description="F-box" evidence="1">
    <location>
        <begin position="2"/>
        <end position="49"/>
    </location>
</feature>
<dbReference type="PANTHER" id="PTHR31672">
    <property type="entry name" value="BNACNNG10540D PROTEIN"/>
    <property type="match status" value="1"/>
</dbReference>
<dbReference type="SUPFAM" id="SSF81383">
    <property type="entry name" value="F-box domain"/>
    <property type="match status" value="1"/>
</dbReference>
<evidence type="ECO:0000313" key="3">
    <source>
        <dbReference type="Proteomes" id="UP000015453"/>
    </source>
</evidence>
<sequence length="354" mass="40447">MLDSLPYIPSDIVFQILSRTPTLPLLQTYRTVSKEWNSIIREPTFLPEYCRNTGNLSGFILQVPYLCDRYRSNFASLDGAASSFPNLPEDVQILAASSTTGILCCLKMGKTHRDGGRYHVCKPATGQWKSLPNPKLRYVTKSVSILVLGSNPVRFKIVRISKDYRPSRDPRRRRHRCEVFDSGSWRWNQICLFDPPDGEFMTNKHHVSVGTRVYWKTSNENIMAFDGRTDSFISGVPIPEELRDGRTRLTEMDGKLGLIVARDGGIAELRLMKGEEGRWEKEIEIDVEEANRKRFVYHPHVEGFCNRGIAFLVGFWSVKVYKIGEGSITDLPLPGKTHPLEVFPFRSDFEPLPF</sequence>
<dbReference type="InterPro" id="IPR001810">
    <property type="entry name" value="F-box_dom"/>
</dbReference>
<name>S8CAY2_9LAMI</name>
<organism evidence="2 3">
    <name type="scientific">Genlisea aurea</name>
    <dbReference type="NCBI Taxonomy" id="192259"/>
    <lineage>
        <taxon>Eukaryota</taxon>
        <taxon>Viridiplantae</taxon>
        <taxon>Streptophyta</taxon>
        <taxon>Embryophyta</taxon>
        <taxon>Tracheophyta</taxon>
        <taxon>Spermatophyta</taxon>
        <taxon>Magnoliopsida</taxon>
        <taxon>eudicotyledons</taxon>
        <taxon>Gunneridae</taxon>
        <taxon>Pentapetalae</taxon>
        <taxon>asterids</taxon>
        <taxon>lamiids</taxon>
        <taxon>Lamiales</taxon>
        <taxon>Lentibulariaceae</taxon>
        <taxon>Genlisea</taxon>
    </lineage>
</organism>
<dbReference type="Pfam" id="PF00646">
    <property type="entry name" value="F-box"/>
    <property type="match status" value="1"/>
</dbReference>
<reference evidence="2 3" key="1">
    <citation type="journal article" date="2013" name="BMC Genomics">
        <title>The miniature genome of a carnivorous plant Genlisea aurea contains a low number of genes and short non-coding sequences.</title>
        <authorList>
            <person name="Leushkin E.V."/>
            <person name="Sutormin R.A."/>
            <person name="Nabieva E.R."/>
            <person name="Penin A.A."/>
            <person name="Kondrashov A.S."/>
            <person name="Logacheva M.D."/>
        </authorList>
    </citation>
    <scope>NUCLEOTIDE SEQUENCE [LARGE SCALE GENOMIC DNA]</scope>
</reference>
<dbReference type="AlphaFoldDB" id="S8CAY2"/>
<accession>S8CAY2</accession>
<dbReference type="Proteomes" id="UP000015453">
    <property type="component" value="Unassembled WGS sequence"/>
</dbReference>
<protein>
    <recommendedName>
        <fullName evidence="1">F-box domain-containing protein</fullName>
    </recommendedName>
</protein>
<keyword evidence="3" id="KW-1185">Reference proteome</keyword>
<dbReference type="PROSITE" id="PS50181">
    <property type="entry name" value="FBOX"/>
    <property type="match status" value="1"/>
</dbReference>
<dbReference type="InterPro" id="IPR013187">
    <property type="entry name" value="F-box-assoc_dom_typ3"/>
</dbReference>
<dbReference type="OrthoDB" id="1845982at2759"/>
<proteinExistence type="predicted"/>
<dbReference type="EMBL" id="AUSU01006764">
    <property type="protein sequence ID" value="EPS61541.1"/>
    <property type="molecule type" value="Genomic_DNA"/>
</dbReference>
<dbReference type="NCBIfam" id="TIGR01640">
    <property type="entry name" value="F_box_assoc_1"/>
    <property type="match status" value="1"/>
</dbReference>
<dbReference type="InterPro" id="IPR017451">
    <property type="entry name" value="F-box-assoc_interact_dom"/>
</dbReference>
<dbReference type="Gene3D" id="1.20.1280.50">
    <property type="match status" value="1"/>
</dbReference>
<gene>
    <name evidence="2" type="ORF">M569_13256</name>
</gene>